<organism evidence="16 17">
    <name type="scientific">Callorhinchus milii</name>
    <name type="common">Ghost shark</name>
    <dbReference type="NCBI Taxonomy" id="7868"/>
    <lineage>
        <taxon>Eukaryota</taxon>
        <taxon>Metazoa</taxon>
        <taxon>Chordata</taxon>
        <taxon>Craniata</taxon>
        <taxon>Vertebrata</taxon>
        <taxon>Chondrichthyes</taxon>
        <taxon>Holocephali</taxon>
        <taxon>Chimaeriformes</taxon>
        <taxon>Callorhinchidae</taxon>
        <taxon>Callorhinchus</taxon>
    </lineage>
</organism>
<dbReference type="Proteomes" id="UP000314986">
    <property type="component" value="Unassembled WGS sequence"/>
</dbReference>
<evidence type="ECO:0000256" key="4">
    <source>
        <dbReference type="ARBA" id="ARBA00044532"/>
    </source>
</evidence>
<evidence type="ECO:0000256" key="7">
    <source>
        <dbReference type="ARBA" id="ARBA00044557"/>
    </source>
</evidence>
<proteinExistence type="inferred from homology"/>
<name>A0A4W3I3J2_CALMI</name>
<comment type="catalytic activity">
    <reaction evidence="14">
        <text>2 1-octadecanoyl-sn-glycero-3-phospho-(1'-sn-glycerol) = 1-octadecanoyl-sn-glycero-3-phospho-(3'-octadecanoyl-1'-sn-glycerol) + sn-glycero-3-phospho-(1'-sn-glycerol)</text>
        <dbReference type="Rhea" id="RHEA:77603"/>
        <dbReference type="ChEBI" id="CHEBI:64717"/>
        <dbReference type="ChEBI" id="CHEBI:72827"/>
        <dbReference type="ChEBI" id="CHEBI:232638"/>
    </reaction>
    <physiologicalReaction direction="left-to-right" evidence="14">
        <dbReference type="Rhea" id="RHEA:77604"/>
    </physiologicalReaction>
</comment>
<dbReference type="GO" id="GO:0007040">
    <property type="term" value="P:lysosome organization"/>
    <property type="evidence" value="ECO:0007669"/>
    <property type="project" value="TreeGrafter"/>
</dbReference>
<evidence type="ECO:0000256" key="6">
    <source>
        <dbReference type="ARBA" id="ARBA00044556"/>
    </source>
</evidence>
<evidence type="ECO:0000256" key="2">
    <source>
        <dbReference type="ARBA" id="ARBA00023180"/>
    </source>
</evidence>
<evidence type="ECO:0000256" key="12">
    <source>
        <dbReference type="ARBA" id="ARBA00051183"/>
    </source>
</evidence>
<dbReference type="Pfam" id="PF15014">
    <property type="entry name" value="CLN5"/>
    <property type="match status" value="1"/>
</dbReference>
<comment type="catalytic activity">
    <reaction evidence="9">
        <text>S-hexadecanoyl-L-cysteinyl-[protein] + H2O = L-cysteinyl-[protein] + hexadecanoate + H(+)</text>
        <dbReference type="Rhea" id="RHEA:19233"/>
        <dbReference type="Rhea" id="RHEA-COMP:10131"/>
        <dbReference type="Rhea" id="RHEA-COMP:11032"/>
        <dbReference type="ChEBI" id="CHEBI:7896"/>
        <dbReference type="ChEBI" id="CHEBI:15377"/>
        <dbReference type="ChEBI" id="CHEBI:15378"/>
        <dbReference type="ChEBI" id="CHEBI:29950"/>
        <dbReference type="ChEBI" id="CHEBI:74151"/>
        <dbReference type="EC" id="3.1.2.22"/>
    </reaction>
    <physiologicalReaction direction="left-to-right" evidence="9">
        <dbReference type="Rhea" id="RHEA:19234"/>
    </physiologicalReaction>
</comment>
<dbReference type="InterPro" id="IPR026138">
    <property type="entry name" value="CLN5"/>
</dbReference>
<reference evidence="16" key="5">
    <citation type="submission" date="2025-09" db="UniProtKB">
        <authorList>
            <consortium name="Ensembl"/>
        </authorList>
    </citation>
    <scope>IDENTIFICATION</scope>
</reference>
<evidence type="ECO:0000256" key="5">
    <source>
        <dbReference type="ARBA" id="ARBA00044547"/>
    </source>
</evidence>
<evidence type="ECO:0000256" key="3">
    <source>
        <dbReference type="ARBA" id="ARBA00044494"/>
    </source>
</evidence>
<dbReference type="GO" id="GO:0005765">
    <property type="term" value="C:lysosomal membrane"/>
    <property type="evidence" value="ECO:0007669"/>
    <property type="project" value="TreeGrafter"/>
</dbReference>
<dbReference type="STRING" id="7868.ENSCMIP00000021667"/>
<evidence type="ECO:0000256" key="15">
    <source>
        <dbReference type="SAM" id="MobiDB-lite"/>
    </source>
</evidence>
<reference evidence="17" key="3">
    <citation type="journal article" date="2014" name="Nature">
        <title>Elephant shark genome provides unique insights into gnathostome evolution.</title>
        <authorList>
            <consortium name="International Elephant Shark Genome Sequencing Consortium"/>
            <person name="Venkatesh B."/>
            <person name="Lee A.P."/>
            <person name="Ravi V."/>
            <person name="Maurya A.K."/>
            <person name="Lian M.M."/>
            <person name="Swann J.B."/>
            <person name="Ohta Y."/>
            <person name="Flajnik M.F."/>
            <person name="Sutoh Y."/>
            <person name="Kasahara M."/>
            <person name="Hoon S."/>
            <person name="Gangu V."/>
            <person name="Roy S.W."/>
            <person name="Irimia M."/>
            <person name="Korzh V."/>
            <person name="Kondrychyn I."/>
            <person name="Lim Z.W."/>
            <person name="Tay B.H."/>
            <person name="Tohari S."/>
            <person name="Kong K.W."/>
            <person name="Ho S."/>
            <person name="Lorente-Galdos B."/>
            <person name="Quilez J."/>
            <person name="Marques-Bonet T."/>
            <person name="Raney B.J."/>
            <person name="Ingham P.W."/>
            <person name="Tay A."/>
            <person name="Hillier L.W."/>
            <person name="Minx P."/>
            <person name="Boehm T."/>
            <person name="Wilson R.K."/>
            <person name="Brenner S."/>
            <person name="Warren W.C."/>
        </authorList>
    </citation>
    <scope>NUCLEOTIDE SEQUENCE [LARGE SCALE GENOMIC DNA]</scope>
</reference>
<dbReference type="PANTHER" id="PTHR15380">
    <property type="entry name" value="CEROID-LIPOFUSCINOSIS, NEURONAL 5"/>
    <property type="match status" value="1"/>
</dbReference>
<dbReference type="OrthoDB" id="10005881at2759"/>
<comment type="function">
    <text evidence="8">Catalyzes the synthesis of bis(monoacylglycero)phosphate (BMP) via transacylation of 2 molecules of lysophosphatidylglycerol (LPG). BMP also known as lysobisphosphatidic acid plays a key role in the formation of intraluminal vesicles and in maintaining intracellular cholesterol homeostasis. Can use only LPG as the exclusive lysophospholipid acyl donor for base exchange and displays BMP synthase activity towards various LPGs (LPG 14:0, LPG 16:0, LPG 18:0, LPG 18:1) with a higher preference for longer chain lengths. Plays a role in influencing the retrograde trafficking of lysosomal sorting receptors SORT1 and IGF2R from the endosomes to the trans-Golgi network by controlling the recruitment of retromer complex to the endosomal membrane. Regulates the localization and activation of RAB7A which is required to recruit the retromer complex to the endosomal membrane.</text>
</comment>
<comment type="catalytic activity">
    <reaction evidence="11">
        <text>2 1-(9Z-octadecenoyl)-sn-glycero-3-phospho-(1'-sn-glycerol) = 1-(9Z-octadecenoyl)-sn-glycero-3-phospho-(3'-(9Z-octadecenoyl)-1'-sn-glycerol) + sn-glycero-3-phospho-(1'-sn-glycerol)</text>
        <dbReference type="Rhea" id="RHEA:77599"/>
        <dbReference type="ChEBI" id="CHEBI:64717"/>
        <dbReference type="ChEBI" id="CHEBI:72828"/>
        <dbReference type="ChEBI" id="CHEBI:232637"/>
    </reaction>
    <physiologicalReaction direction="left-to-right" evidence="11">
        <dbReference type="Rhea" id="RHEA:77600"/>
    </physiologicalReaction>
</comment>
<reference evidence="17" key="1">
    <citation type="journal article" date="2006" name="Science">
        <title>Ancient noncoding elements conserved in the human genome.</title>
        <authorList>
            <person name="Venkatesh B."/>
            <person name="Kirkness E.F."/>
            <person name="Loh Y.H."/>
            <person name="Halpern A.L."/>
            <person name="Lee A.P."/>
            <person name="Johnson J."/>
            <person name="Dandona N."/>
            <person name="Viswanathan L.D."/>
            <person name="Tay A."/>
            <person name="Venter J.C."/>
            <person name="Strausberg R.L."/>
            <person name="Brenner S."/>
        </authorList>
    </citation>
    <scope>NUCLEOTIDE SEQUENCE [LARGE SCALE GENOMIC DNA]</scope>
</reference>
<feature type="compositionally biased region" description="Polar residues" evidence="15">
    <location>
        <begin position="1"/>
        <end position="18"/>
    </location>
</feature>
<dbReference type="Ensembl" id="ENSCMIT00000022052.1">
    <property type="protein sequence ID" value="ENSCMIP00000021667.1"/>
    <property type="gene ID" value="ENSCMIG00000009855.1"/>
</dbReference>
<reference evidence="17" key="2">
    <citation type="journal article" date="2007" name="PLoS Biol.">
        <title>Survey sequencing and comparative analysis of the elephant shark (Callorhinchus milii) genome.</title>
        <authorList>
            <person name="Venkatesh B."/>
            <person name="Kirkness E.F."/>
            <person name="Loh Y.H."/>
            <person name="Halpern A.L."/>
            <person name="Lee A.P."/>
            <person name="Johnson J."/>
            <person name="Dandona N."/>
            <person name="Viswanathan L.D."/>
            <person name="Tay A."/>
            <person name="Venter J.C."/>
            <person name="Strausberg R.L."/>
            <person name="Brenner S."/>
        </authorList>
    </citation>
    <scope>NUCLEOTIDE SEQUENCE [LARGE SCALE GENOMIC DNA]</scope>
</reference>
<dbReference type="InParanoid" id="A0A4W3I3J2"/>
<dbReference type="GeneTree" id="ENSGT00390000010065"/>
<evidence type="ECO:0000256" key="11">
    <source>
        <dbReference type="ARBA" id="ARBA00051022"/>
    </source>
</evidence>
<dbReference type="PANTHER" id="PTHR15380:SF2">
    <property type="entry name" value="CEROID-LIPOFUSCINOSIS NEURONAL PROTEIN 5"/>
    <property type="match status" value="1"/>
</dbReference>
<dbReference type="CTD" id="1203"/>
<dbReference type="KEGG" id="cmk:103176898"/>
<evidence type="ECO:0000256" key="8">
    <source>
        <dbReference type="ARBA" id="ARBA00045492"/>
    </source>
</evidence>
<comment type="catalytic activity">
    <reaction evidence="13">
        <text>2 1-acyl-sn-glycero-3-phospho-(1'-sn-glycerol) = 1-acyl-sn-glycero-3-phospho-(3'-acyl-sn-1'-glycerol) + sn-glycero-3-phospho-(1'-sn-glycerol)</text>
        <dbReference type="Rhea" id="RHEA:77619"/>
        <dbReference type="ChEBI" id="CHEBI:64717"/>
        <dbReference type="ChEBI" id="CHEBI:64840"/>
        <dbReference type="ChEBI" id="CHEBI:232628"/>
    </reaction>
    <physiologicalReaction direction="left-to-right" evidence="13">
        <dbReference type="Rhea" id="RHEA:77620"/>
    </physiologicalReaction>
</comment>
<dbReference type="AlphaFoldDB" id="A0A4W3I3J2"/>
<evidence type="ECO:0000256" key="9">
    <source>
        <dbReference type="ARBA" id="ARBA00047409"/>
    </source>
</evidence>
<comment type="catalytic activity">
    <reaction evidence="12">
        <text>2 1-hexadecanoyl-sn-glycero-3-phospho-(1'-sn-glycerol) = 1-hexadecanoyl-sn-glycero-3-phospho-(3'-hexadecanoyl-1'-sn-glycerol) + sn-glycero-3-phospho-(1'-sn-glycerol)</text>
        <dbReference type="Rhea" id="RHEA:77607"/>
        <dbReference type="ChEBI" id="CHEBI:64717"/>
        <dbReference type="ChEBI" id="CHEBI:75158"/>
        <dbReference type="ChEBI" id="CHEBI:232639"/>
    </reaction>
    <physiologicalReaction direction="left-to-right" evidence="12">
        <dbReference type="Rhea" id="RHEA:77608"/>
    </physiologicalReaction>
</comment>
<feature type="region of interest" description="Disordered" evidence="15">
    <location>
        <begin position="1"/>
        <end position="20"/>
    </location>
</feature>
<keyword evidence="2" id="KW-0325">Glycoprotein</keyword>
<protein>
    <recommendedName>
        <fullName evidence="4">Bis(monoacylglycero)phosphate synthase CLN5</fullName>
    </recommendedName>
    <alternativeName>
        <fullName evidence="5">Ceroid-lipofuscinosis neuronal protein 5</fullName>
    </alternativeName>
    <alternativeName>
        <fullName evidence="7">Palmitoyl protein thioesterase CLN5</fullName>
    </alternativeName>
    <alternativeName>
        <fullName evidence="6">S-depalmitoylase CLN5</fullName>
    </alternativeName>
</protein>
<reference evidence="16" key="4">
    <citation type="submission" date="2025-08" db="UniProtKB">
        <authorList>
            <consortium name="Ensembl"/>
        </authorList>
    </citation>
    <scope>IDENTIFICATION</scope>
</reference>
<evidence type="ECO:0000256" key="13">
    <source>
        <dbReference type="ARBA" id="ARBA00051553"/>
    </source>
</evidence>
<gene>
    <name evidence="16" type="primary">cln5</name>
</gene>
<dbReference type="GeneID" id="103176898"/>
<evidence type="ECO:0000313" key="17">
    <source>
        <dbReference type="Proteomes" id="UP000314986"/>
    </source>
</evidence>
<evidence type="ECO:0000256" key="14">
    <source>
        <dbReference type="ARBA" id="ARBA00051789"/>
    </source>
</evidence>
<evidence type="ECO:0000256" key="1">
    <source>
        <dbReference type="ARBA" id="ARBA00007028"/>
    </source>
</evidence>
<keyword evidence="17" id="KW-1185">Reference proteome</keyword>
<accession>A0A4W3I3J2</accession>
<dbReference type="GO" id="GO:0016798">
    <property type="term" value="F:hydrolase activity, acting on glycosyl bonds"/>
    <property type="evidence" value="ECO:0007669"/>
    <property type="project" value="TreeGrafter"/>
</dbReference>
<evidence type="ECO:0000256" key="10">
    <source>
        <dbReference type="ARBA" id="ARBA00050455"/>
    </source>
</evidence>
<sequence length="364" mass="42258">MALKSRGSSRCSPGTESSCARGELGRMRAAVCSSVWLWLWLVLVLGCQRVSGGAAHRSGAQTWPVPYKRFDHRPKPDPYCQPIYPFCPKGSSNGEIPQMKDQDIIEVYRLQTPVWEFKFGDLLGHFHIMHDAIGFRSSFTGKNYTMEWYELFQLGNCTFPHLRPELETPFWCNQGAACFFEGIDDLHWKENGTLVKISEITGEIFNRMAKWVKEDNETGIYYETWTVHASGAPNATVWFESYDCSKFVLRTYQKLFEFGAVLKSPIQTNYTRLYLYSGEPMYLGNDTIFGPNGTKILAAQIRSFYFPFRPHQHVKELMESLLEIIAEVLLEKTFYLYFNFEYWLLPMKFPYIKIIYEEIPLPSK</sequence>
<comment type="catalytic activity">
    <reaction evidence="10">
        <text>2 1-tetradecanoyl-sn-glycero-3-phospho-(1'-sn-glycerol) = 1-tetradecanoyl-sn-glycero-3-phospho-(3'-tetradecanoyl-1'-sn-glycerol) + sn-glycero-3-phospho-(1'-sn-glycerol)</text>
        <dbReference type="Rhea" id="RHEA:77611"/>
        <dbReference type="ChEBI" id="CHEBI:64717"/>
        <dbReference type="ChEBI" id="CHEBI:72826"/>
        <dbReference type="ChEBI" id="CHEBI:232640"/>
    </reaction>
    <physiologicalReaction direction="left-to-right" evidence="10">
        <dbReference type="Rhea" id="RHEA:77612"/>
    </physiologicalReaction>
</comment>
<dbReference type="GO" id="GO:0008474">
    <property type="term" value="F:palmitoyl-(protein) hydrolase activity"/>
    <property type="evidence" value="ECO:0007669"/>
    <property type="project" value="UniProtKB-EC"/>
</dbReference>
<comment type="function">
    <text evidence="3">Exhibits palmitoyl protein thioesterase (S-depalmitoylation) activity in vitro and most likely plays a role in protein S-depalmitoylation.</text>
</comment>
<dbReference type="OMA" id="FRPHQSF"/>
<evidence type="ECO:0000313" key="16">
    <source>
        <dbReference type="Ensembl" id="ENSCMIP00000021667.1"/>
    </source>
</evidence>
<comment type="similarity">
    <text evidence="1">Belongs to the CLN5 family.</text>
</comment>